<dbReference type="Proteomes" id="UP000226592">
    <property type="component" value="Unassembled WGS sequence"/>
</dbReference>
<reference evidence="3" key="1">
    <citation type="submission" date="2017-09" db="EMBL/GenBank/DDBJ databases">
        <title>The Reconstruction of 2,631 Draft Metagenome-Assembled Genomes from the Global Oceans.</title>
        <authorList>
            <person name="Tully B.J."/>
            <person name="Graham E.D."/>
            <person name="Heidelberg J.F."/>
        </authorList>
    </citation>
    <scope>NUCLEOTIDE SEQUENCE [LARGE SCALE GENOMIC DNA]</scope>
</reference>
<name>A0A2D6M0E4_9ARCH</name>
<comment type="caution">
    <text evidence="2">The sequence shown here is derived from an EMBL/GenBank/DDBJ whole genome shotgun (WGS) entry which is preliminary data.</text>
</comment>
<keyword evidence="1" id="KW-1133">Transmembrane helix</keyword>
<dbReference type="EMBL" id="NZBU01000004">
    <property type="protein sequence ID" value="MAG21885.1"/>
    <property type="molecule type" value="Genomic_DNA"/>
</dbReference>
<gene>
    <name evidence="2" type="ORF">CL943_01085</name>
</gene>
<dbReference type="AlphaFoldDB" id="A0A2D6M0E4"/>
<evidence type="ECO:0000313" key="2">
    <source>
        <dbReference type="EMBL" id="MAG21885.1"/>
    </source>
</evidence>
<evidence type="ECO:0000313" key="3">
    <source>
        <dbReference type="Proteomes" id="UP000226592"/>
    </source>
</evidence>
<proteinExistence type="predicted"/>
<evidence type="ECO:0000256" key="1">
    <source>
        <dbReference type="SAM" id="Phobius"/>
    </source>
</evidence>
<keyword evidence="1" id="KW-0472">Membrane</keyword>
<protein>
    <submittedName>
        <fullName evidence="2">Uncharacterized protein</fullName>
    </submittedName>
</protein>
<sequence>MQYKRILLALFLVLFVSSAYALYCSEGDTGGKLLNFTVKCFGKNAIELYCEDGSERPQCYKRKECDVEEVCVDDRTGEYKTGCKADCQDETTFVEITCEPLPLTSPSINLPSKNQIGYIDKNFVVEGFAADNQLIKDIYFESIPYCDLNQVKTGLGTVSASVEATFTCNRVFVNHELKLVTKDMCNATIESIGTLSVEKYCGNECVPRKYPQCDTNIMDECIVDGECRELKTTECESGCAGVECCIPFSCQDLGLECDLAVNNCGENISCGGCSEGLDCVNNLCVTPIDPNLTPQPFKIFGADPLLIAGLIIPIAIAIIIYIKFKS</sequence>
<feature type="transmembrane region" description="Helical" evidence="1">
    <location>
        <begin position="305"/>
        <end position="324"/>
    </location>
</feature>
<organism evidence="2 3">
    <name type="scientific">Candidatus Iainarchaeum sp</name>
    <dbReference type="NCBI Taxonomy" id="3101447"/>
    <lineage>
        <taxon>Archaea</taxon>
        <taxon>Candidatus Iainarchaeota</taxon>
        <taxon>Candidatus Iainarchaeia</taxon>
        <taxon>Candidatus Iainarchaeales</taxon>
        <taxon>Candidatus Iainarchaeaceae</taxon>
        <taxon>Candidatus Iainarchaeum</taxon>
    </lineage>
</organism>
<keyword evidence="1" id="KW-0812">Transmembrane</keyword>
<accession>A0A2D6M0E4</accession>